<reference evidence="2 3" key="1">
    <citation type="submission" date="2016-03" db="EMBL/GenBank/DDBJ databases">
        <authorList>
            <consortium name="Pathogen Informatics"/>
        </authorList>
    </citation>
    <scope>NUCLEOTIDE SEQUENCE [LARGE SCALE GENOMIC DNA]</scope>
    <source>
        <strain evidence="2 3">NCTC13364</strain>
    </source>
</reference>
<evidence type="ECO:0000313" key="2">
    <source>
        <dbReference type="EMBL" id="SAI39138.1"/>
    </source>
</evidence>
<proteinExistence type="predicted"/>
<dbReference type="Pfam" id="PF10139">
    <property type="entry name" value="Virul_Fac"/>
    <property type="match status" value="1"/>
</dbReference>
<feature type="coiled-coil region" evidence="1">
    <location>
        <begin position="26"/>
        <end position="60"/>
    </location>
</feature>
<dbReference type="RefSeq" id="WP_066414490.1">
    <property type="nucleotide sequence ID" value="NZ_FKBS01000017.1"/>
</dbReference>
<protein>
    <submittedName>
        <fullName evidence="2">Virulence factor</fullName>
    </submittedName>
</protein>
<keyword evidence="1" id="KW-0175">Coiled coil</keyword>
<evidence type="ECO:0000313" key="3">
    <source>
        <dbReference type="Proteomes" id="UP000077037"/>
    </source>
</evidence>
<sequence length="896" mass="99795">MTDKQQDLVRRWSAVLSGAGAAIDWVREVRGNAKQLDNEADDLIRQLRRVRNQARDLGRVSATPMTIGFFGVSQAGKSHLLSSLAASDDGRLGADYGGQHVDFIDHVNPPGGGKESTGLVTRFTRREVDVQDPAFPVEVRLFREIDLAKILANAWFSDFDREQVAFVLDEHSVDKALGAYAGREDGPIPADSGMNEDDVISLWDYVQGNWGSSVAFLENGYWSRVLQLAPRLATRERARLFSVLWGGLDELSRVYEQVADSLRRLGHAELAYVSLDALVRRSGDTLQANPDSIMSVDILNRLGRGNDVGLSVRPAHEGSLAPAVSIPASHLAALTTELVFPLVQRPCHKSVEAVDLLDFPGYRGRFNVASLDRIPRDTADSDPVAQLLLRGKVAYLFERYTESQEMNGLVMCVNANTPFEVTDVVKVLENWVHRTQGDSAASRGSRKCGLFWVMTKMDTRIESILRLDDGQVAKTCDDLIKQTLDDRFGSEEWMRQWAPGQPFDNCYMARKPGYGDYFIDISGGVEHAVRPERQDKLQAVRRTFVASAEIRKRFADPDAAWTALLTLNDGGMARLGAAIDGIADLDYKLKRLYDQLHDNLAGKSGVFGRLKKYHQHVDAVDADEKQAVAATLVTGLGSQYRKVPELLHVMELSSEDLRELYLRPNVPTPADAVVVEQPSEPVAPFNPFAALVGADAVPPTPVARVREVMPLRKTGDHLFAEVVFQRWLSHLRDLPARHRLLESLQISGDTVQALVDELITGAHRLRLQEKLEQLLTQRQDSGSKREQLASRQVLRAQTVLRDFLAWQGWLDVDAAQRPTSDFNQGRRLFESATALDANGLPDLPEREIDMAQAFLGYWFTGLKELVLSNAGHLAGREITREQNETLGRIFQTLTRD</sequence>
<gene>
    <name evidence="2" type="primary">srfC</name>
    <name evidence="2" type="ORF">SAMEA1982600_03049</name>
</gene>
<dbReference type="PIRSF" id="PIRSF034586">
    <property type="entry name" value="Vir_effector_SfrC"/>
    <property type="match status" value="1"/>
</dbReference>
<dbReference type="EMBL" id="FKBS01000017">
    <property type="protein sequence ID" value="SAI39138.1"/>
    <property type="molecule type" value="Genomic_DNA"/>
</dbReference>
<organism evidence="2 3">
    <name type="scientific">Bordetella ansorpii</name>
    <dbReference type="NCBI Taxonomy" id="288768"/>
    <lineage>
        <taxon>Bacteria</taxon>
        <taxon>Pseudomonadati</taxon>
        <taxon>Pseudomonadota</taxon>
        <taxon>Betaproteobacteria</taxon>
        <taxon>Burkholderiales</taxon>
        <taxon>Alcaligenaceae</taxon>
        <taxon>Bordetella</taxon>
    </lineage>
</organism>
<accession>A0A157Q0K6</accession>
<dbReference type="InterPro" id="IPR017030">
    <property type="entry name" value="Vir_effector_SfrC"/>
</dbReference>
<dbReference type="AlphaFoldDB" id="A0A157Q0K6"/>
<dbReference type="OrthoDB" id="1060501at2"/>
<dbReference type="Proteomes" id="UP000077037">
    <property type="component" value="Unassembled WGS sequence"/>
</dbReference>
<name>A0A157Q0K6_9BORD</name>
<evidence type="ECO:0000256" key="1">
    <source>
        <dbReference type="SAM" id="Coils"/>
    </source>
</evidence>